<accession>A0A3D8WT97</accession>
<reference evidence="4 5" key="1">
    <citation type="journal article" date="2018" name="Appl. Environ. Microbiol.">
        <title>Antimicrobial susceptibility testing and tentative epidemiological cut-off values of five Bacillus species relevant for use as animal feed additives or for plant protection.</title>
        <authorList>
            <person name="Agerso Y."/>
            <person name="Stuer-Lauridsen B."/>
            <person name="Bjerre K."/>
            <person name="Jensen M.G."/>
            <person name="Johansen E."/>
            <person name="Bennedsen M."/>
            <person name="Brockmann E."/>
            <person name="Nielsen B."/>
        </authorList>
    </citation>
    <scope>NUCLEOTIDE SEQUENCE [LARGE SCALE GENOMIC DNA]</scope>
    <source>
        <strain evidence="4 5">CHCC20162</strain>
    </source>
</reference>
<keyword evidence="1" id="KW-0749">Sporulation</keyword>
<sequence length="96" mass="10896">MATKSTLTKTLDDLAIATDLLLSAKNGVRTYTITLTEKATPEVRKVLKKQLDEIVELREKIAQYMIDNEMYHAHDIEEQVNHDLKKVDKALDLAKG</sequence>
<comment type="subcellular location">
    <subcellularLocation>
        <location evidence="2">Spore coat</location>
    </subcellularLocation>
</comment>
<keyword evidence="4" id="KW-0946">Virion</keyword>
<dbReference type="InterPro" id="IPR012851">
    <property type="entry name" value="Spore_coat_CotF-like"/>
</dbReference>
<dbReference type="Pfam" id="PF07875">
    <property type="entry name" value="Coat_F"/>
    <property type="match status" value="1"/>
</dbReference>
<name>A0A3D8WT97_PRIMG</name>
<organism evidence="4 5">
    <name type="scientific">Priestia megaterium</name>
    <name type="common">Bacillus megaterium</name>
    <dbReference type="NCBI Taxonomy" id="1404"/>
    <lineage>
        <taxon>Bacteria</taxon>
        <taxon>Bacillati</taxon>
        <taxon>Bacillota</taxon>
        <taxon>Bacilli</taxon>
        <taxon>Bacillales</taxon>
        <taxon>Bacillaceae</taxon>
        <taxon>Priestia</taxon>
    </lineage>
</organism>
<proteinExistence type="inferred from homology"/>
<dbReference type="EMBL" id="PQWM01000102">
    <property type="protein sequence ID" value="RDZ04625.1"/>
    <property type="molecule type" value="Genomic_DNA"/>
</dbReference>
<keyword evidence="4" id="KW-0167">Capsid protein</keyword>
<dbReference type="PANTHER" id="PTHR39183:SF1">
    <property type="entry name" value="SPORE COAT PROTEIN F-LIKE PROTEIN YHCQ"/>
    <property type="match status" value="1"/>
</dbReference>
<comment type="similarity">
    <text evidence="3">Belongs to the CotF family.</text>
</comment>
<evidence type="ECO:0000313" key="4">
    <source>
        <dbReference type="EMBL" id="RDZ04625.1"/>
    </source>
</evidence>
<dbReference type="Gene3D" id="1.20.1260.10">
    <property type="match status" value="1"/>
</dbReference>
<protein>
    <submittedName>
        <fullName evidence="4">Spore coat protein</fullName>
    </submittedName>
</protein>
<dbReference type="GO" id="GO:0030435">
    <property type="term" value="P:sporulation resulting in formation of a cellular spore"/>
    <property type="evidence" value="ECO:0007669"/>
    <property type="project" value="UniProtKB-KW"/>
</dbReference>
<dbReference type="AlphaFoldDB" id="A0A3D8WT97"/>
<comment type="caution">
    <text evidence="4">The sequence shown here is derived from an EMBL/GenBank/DDBJ whole genome shotgun (WGS) entry which is preliminary data.</text>
</comment>
<dbReference type="Proteomes" id="UP000256519">
    <property type="component" value="Unassembled WGS sequence"/>
</dbReference>
<evidence type="ECO:0000256" key="1">
    <source>
        <dbReference type="ARBA" id="ARBA00022969"/>
    </source>
</evidence>
<evidence type="ECO:0000256" key="2">
    <source>
        <dbReference type="ARBA" id="ARBA00024325"/>
    </source>
</evidence>
<dbReference type="PANTHER" id="PTHR39183">
    <property type="entry name" value="SPORE COAT PROTEIN F-LIKE PROTEIN YHCQ"/>
    <property type="match status" value="1"/>
</dbReference>
<gene>
    <name evidence="4" type="ORF">C3744_30435</name>
</gene>
<dbReference type="InterPro" id="IPR012347">
    <property type="entry name" value="Ferritin-like"/>
</dbReference>
<evidence type="ECO:0000313" key="5">
    <source>
        <dbReference type="Proteomes" id="UP000256519"/>
    </source>
</evidence>
<evidence type="ECO:0000256" key="3">
    <source>
        <dbReference type="ARBA" id="ARBA00024344"/>
    </source>
</evidence>
<dbReference type="RefSeq" id="WP_116079432.1">
    <property type="nucleotide sequence ID" value="NZ_CP187635.1"/>
</dbReference>